<keyword evidence="1" id="KW-1133">Transmembrane helix</keyword>
<reference evidence="2 3" key="1">
    <citation type="journal article" date="2014" name="Curr. Microbiol.">
        <title>Spirosoma radiotolerans sp. nov., a gamma-radiation-resistant bacterium isolated from gamma ray-irradiated soil.</title>
        <authorList>
            <person name="Lee J.J."/>
            <person name="Srinivasan S."/>
            <person name="Lim S."/>
            <person name="Joe M."/>
            <person name="Im S."/>
            <person name="Bae S.I."/>
            <person name="Park K.R."/>
            <person name="Han J.H."/>
            <person name="Park S.H."/>
            <person name="Joo B.M."/>
            <person name="Park S.J."/>
            <person name="Kim M.K."/>
        </authorList>
    </citation>
    <scope>NUCLEOTIDE SEQUENCE [LARGE SCALE GENOMIC DNA]</scope>
    <source>
        <strain evidence="2 3">DG5A</strain>
    </source>
</reference>
<protein>
    <recommendedName>
        <fullName evidence="4">Beta-xylosidase C-terminal Concanavalin A-like domain-containing protein</fullName>
    </recommendedName>
</protein>
<evidence type="ECO:0000313" key="3">
    <source>
        <dbReference type="Proteomes" id="UP000033054"/>
    </source>
</evidence>
<dbReference type="EMBL" id="CP010429">
    <property type="protein sequence ID" value="AKD53680.1"/>
    <property type="molecule type" value="Genomic_DNA"/>
</dbReference>
<dbReference type="OrthoDB" id="787966at2"/>
<evidence type="ECO:0000313" key="2">
    <source>
        <dbReference type="EMBL" id="AKD53680.1"/>
    </source>
</evidence>
<dbReference type="Gene3D" id="2.60.120.200">
    <property type="match status" value="1"/>
</dbReference>
<dbReference type="Proteomes" id="UP000033054">
    <property type="component" value="Chromosome"/>
</dbReference>
<sequence>MDEIDRKAFANLVKAVVIKCFGHPLNSPLSEPESKHLSTEINESTGLVIGWRSIKNYAAFVLNPTPEKQENPSVATLDTLARYVLKAPPTTEAERKKTEAHFPYWFLYREQAGLPAKADLSRPNAHKATWTWKALLAILFLGVLIGGFLFLRRPADLTIQEDFHRMEETYLAQQGWFLQAENKQYWRRRADQSGCLTLFTLEGDNWPKTGETPRIQNLLLHQLPSDCFRTEVHFGDFAPNGNWQQAGLLLMEDTLFRRKSIRLSLSYNDYFGGYRQPGEILIQAIASNGIGDKNLEEFIHQPLFSLANDKARQIARTNLKNLAFRLEKRGKRFRVLYAVSPVDNFSFKEITTYEFGMHPKYIGLFALKGFVDSTEVRPVHVRYFRLDDQWCE</sequence>
<dbReference type="PATRIC" id="fig|1379870.5.peg.209"/>
<accession>A0A0E3ZRB1</accession>
<keyword evidence="3" id="KW-1185">Reference proteome</keyword>
<evidence type="ECO:0000256" key="1">
    <source>
        <dbReference type="SAM" id="Phobius"/>
    </source>
</evidence>
<dbReference type="HOGENOM" id="CLU_703791_0_0_10"/>
<keyword evidence="1" id="KW-0472">Membrane</keyword>
<dbReference type="RefSeq" id="WP_046375266.1">
    <property type="nucleotide sequence ID" value="NZ_CP010429.1"/>
</dbReference>
<proteinExistence type="predicted"/>
<dbReference type="AlphaFoldDB" id="A0A0E3ZRB1"/>
<organism evidence="2 3">
    <name type="scientific">Spirosoma radiotolerans</name>
    <dbReference type="NCBI Taxonomy" id="1379870"/>
    <lineage>
        <taxon>Bacteria</taxon>
        <taxon>Pseudomonadati</taxon>
        <taxon>Bacteroidota</taxon>
        <taxon>Cytophagia</taxon>
        <taxon>Cytophagales</taxon>
        <taxon>Cytophagaceae</taxon>
        <taxon>Spirosoma</taxon>
    </lineage>
</organism>
<evidence type="ECO:0008006" key="4">
    <source>
        <dbReference type="Google" id="ProtNLM"/>
    </source>
</evidence>
<feature type="transmembrane region" description="Helical" evidence="1">
    <location>
        <begin position="130"/>
        <end position="151"/>
    </location>
</feature>
<dbReference type="STRING" id="1379870.SD10_00960"/>
<keyword evidence="1" id="KW-0812">Transmembrane</keyword>
<dbReference type="KEGG" id="srd:SD10_00960"/>
<gene>
    <name evidence="2" type="ORF">SD10_00960</name>
</gene>
<name>A0A0E3ZRB1_9BACT</name>